<dbReference type="EMBL" id="JABEPQ010000004">
    <property type="protein sequence ID" value="NNM47649.1"/>
    <property type="molecule type" value="Genomic_DNA"/>
</dbReference>
<evidence type="ECO:0000313" key="2">
    <source>
        <dbReference type="EMBL" id="NNM47649.1"/>
    </source>
</evidence>
<organism evidence="2 3">
    <name type="scientific">Knoellia koreensis</name>
    <dbReference type="NCBI Taxonomy" id="2730921"/>
    <lineage>
        <taxon>Bacteria</taxon>
        <taxon>Bacillati</taxon>
        <taxon>Actinomycetota</taxon>
        <taxon>Actinomycetes</taxon>
        <taxon>Micrococcales</taxon>
        <taxon>Intrasporangiaceae</taxon>
        <taxon>Knoellia</taxon>
    </lineage>
</organism>
<sequence length="125" mass="13758">MAELPTDEDLEVVADCERALLTGAVRGDRDSARLLLHQDFREVGQSGRVWDRDCVLDLMESEGGTDAARAEDLVATGLAPDVVLVTYDSVTKDGRARRSSVWVRDRGRWQLRAHQGTPAPQDPTA</sequence>
<dbReference type="Proteomes" id="UP000588586">
    <property type="component" value="Unassembled WGS sequence"/>
</dbReference>
<dbReference type="RefSeq" id="WP_171244768.1">
    <property type="nucleotide sequence ID" value="NZ_JABEPQ010000004.1"/>
</dbReference>
<name>A0A849HKJ1_9MICO</name>
<evidence type="ECO:0000313" key="3">
    <source>
        <dbReference type="Proteomes" id="UP000588586"/>
    </source>
</evidence>
<dbReference type="Gene3D" id="3.10.450.50">
    <property type="match status" value="1"/>
</dbReference>
<dbReference type="InterPro" id="IPR032710">
    <property type="entry name" value="NTF2-like_dom_sf"/>
</dbReference>
<comment type="caution">
    <text evidence="2">The sequence shown here is derived from an EMBL/GenBank/DDBJ whole genome shotgun (WGS) entry which is preliminary data.</text>
</comment>
<evidence type="ECO:0000259" key="1">
    <source>
        <dbReference type="Pfam" id="PF14534"/>
    </source>
</evidence>
<gene>
    <name evidence="2" type="ORF">HJG52_16785</name>
</gene>
<feature type="domain" description="DUF4440" evidence="1">
    <location>
        <begin position="14"/>
        <end position="111"/>
    </location>
</feature>
<reference evidence="2 3" key="1">
    <citation type="submission" date="2020-04" db="EMBL/GenBank/DDBJ databases">
        <title>Knoellia sp. isolate from air conditioner.</title>
        <authorList>
            <person name="Chea S."/>
            <person name="Kim D.-U."/>
        </authorList>
    </citation>
    <scope>NUCLEOTIDE SEQUENCE [LARGE SCALE GENOMIC DNA]</scope>
    <source>
        <strain evidence="2 3">DB2414S</strain>
    </source>
</reference>
<keyword evidence="3" id="KW-1185">Reference proteome</keyword>
<accession>A0A849HKJ1</accession>
<dbReference type="SUPFAM" id="SSF54427">
    <property type="entry name" value="NTF2-like"/>
    <property type="match status" value="1"/>
</dbReference>
<dbReference type="InterPro" id="IPR027843">
    <property type="entry name" value="DUF4440"/>
</dbReference>
<proteinExistence type="predicted"/>
<dbReference type="Pfam" id="PF14534">
    <property type="entry name" value="DUF4440"/>
    <property type="match status" value="1"/>
</dbReference>
<dbReference type="AlphaFoldDB" id="A0A849HKJ1"/>
<protein>
    <submittedName>
        <fullName evidence="2">Nuclear transport factor 2 family protein</fullName>
    </submittedName>
</protein>